<accession>A0A8G1UJU6</accession>
<dbReference type="InterPro" id="IPR006439">
    <property type="entry name" value="HAD-SF_hydro_IA"/>
</dbReference>
<dbReference type="SUPFAM" id="SSF56784">
    <property type="entry name" value="HAD-like"/>
    <property type="match status" value="1"/>
</dbReference>
<dbReference type="OrthoDB" id="9810501at2"/>
<evidence type="ECO:0000256" key="1">
    <source>
        <dbReference type="ARBA" id="ARBA00022801"/>
    </source>
</evidence>
<dbReference type="Gene3D" id="3.40.50.1000">
    <property type="entry name" value="HAD superfamily/HAD-like"/>
    <property type="match status" value="1"/>
</dbReference>
<sequence length="231" mass="24110">MGIRVLAVDFSGTLAQPGPNPDSALVADVLRTLPGVSLPPGFAAAFEAVHRRTRAADRENSTHTPFAQDIRRAAVRSGAHIPDAAAAADTVLSALPDGRVDPRAARAVHRLHAAGWRCVLACNTAVPEQMRRSTLRAAAIDTCFDALVLSSTLGLRKPHPGFYAAVVEASGVDAAEILFVGDNWAKDVLGPQAYGMRALLVAPTAPPASATAGVIRHFAHLPAVLGTPRTD</sequence>
<gene>
    <name evidence="2" type="ORF">EDD39_1157</name>
</gene>
<dbReference type="PRINTS" id="PR00413">
    <property type="entry name" value="HADHALOGNASE"/>
</dbReference>
<keyword evidence="1 2" id="KW-0378">Hydrolase</keyword>
<proteinExistence type="predicted"/>
<dbReference type="InterPro" id="IPR051540">
    <property type="entry name" value="S-2-haloacid_dehalogenase"/>
</dbReference>
<name>A0A8G1UJU6_9ACTN</name>
<comment type="caution">
    <text evidence="2">The sequence shown here is derived from an EMBL/GenBank/DDBJ whole genome shotgun (WGS) entry which is preliminary data.</text>
</comment>
<dbReference type="Pfam" id="PF00702">
    <property type="entry name" value="Hydrolase"/>
    <property type="match status" value="1"/>
</dbReference>
<dbReference type="InterPro" id="IPR036412">
    <property type="entry name" value="HAD-like_sf"/>
</dbReference>
<dbReference type="SFLD" id="SFLDG01129">
    <property type="entry name" value="C1.5:_HAD__Beta-PGM__Phosphata"/>
    <property type="match status" value="1"/>
</dbReference>
<protein>
    <submittedName>
        <fullName evidence="2">HAD superfamily hydrolase (TIGR01509 family)/HAD superfamily hydrolase (TIGR01549 family)</fullName>
    </submittedName>
</protein>
<dbReference type="NCBIfam" id="TIGR01549">
    <property type="entry name" value="HAD-SF-IA-v1"/>
    <property type="match status" value="1"/>
</dbReference>
<organism evidence="2 3">
    <name type="scientific">Kitasatospora cineracea</name>
    <dbReference type="NCBI Taxonomy" id="88074"/>
    <lineage>
        <taxon>Bacteria</taxon>
        <taxon>Bacillati</taxon>
        <taxon>Actinomycetota</taxon>
        <taxon>Actinomycetes</taxon>
        <taxon>Kitasatosporales</taxon>
        <taxon>Streptomycetaceae</taxon>
        <taxon>Kitasatospora</taxon>
    </lineage>
</organism>
<evidence type="ECO:0000313" key="3">
    <source>
        <dbReference type="Proteomes" id="UP000267408"/>
    </source>
</evidence>
<reference evidence="2 3" key="1">
    <citation type="submission" date="2018-11" db="EMBL/GenBank/DDBJ databases">
        <title>Sequencing the genomes of 1000 actinobacteria strains.</title>
        <authorList>
            <person name="Klenk H.-P."/>
        </authorList>
    </citation>
    <scope>NUCLEOTIDE SEQUENCE [LARGE SCALE GENOMIC DNA]</scope>
    <source>
        <strain evidence="2 3">DSM 44780</strain>
    </source>
</reference>
<dbReference type="EMBL" id="RJVJ01000001">
    <property type="protein sequence ID" value="ROR43022.1"/>
    <property type="molecule type" value="Genomic_DNA"/>
</dbReference>
<dbReference type="PANTHER" id="PTHR43316:SF3">
    <property type="entry name" value="HALOACID DEHALOGENASE, TYPE II (AFU_ORTHOLOGUE AFUA_2G07750)-RELATED"/>
    <property type="match status" value="1"/>
</dbReference>
<dbReference type="InterPro" id="IPR023214">
    <property type="entry name" value="HAD_sf"/>
</dbReference>
<dbReference type="RefSeq" id="WP_100837067.1">
    <property type="nucleotide sequence ID" value="NZ_RJVJ01000001.1"/>
</dbReference>
<dbReference type="GO" id="GO:0016787">
    <property type="term" value="F:hydrolase activity"/>
    <property type="evidence" value="ECO:0007669"/>
    <property type="project" value="UniProtKB-KW"/>
</dbReference>
<evidence type="ECO:0000313" key="2">
    <source>
        <dbReference type="EMBL" id="ROR43022.1"/>
    </source>
</evidence>
<dbReference type="AlphaFoldDB" id="A0A8G1UJU6"/>
<dbReference type="Proteomes" id="UP000267408">
    <property type="component" value="Unassembled WGS sequence"/>
</dbReference>
<dbReference type="PANTHER" id="PTHR43316">
    <property type="entry name" value="HYDROLASE, HALOACID DELAHOGENASE-RELATED"/>
    <property type="match status" value="1"/>
</dbReference>
<dbReference type="SFLD" id="SFLDS00003">
    <property type="entry name" value="Haloacid_Dehalogenase"/>
    <property type="match status" value="1"/>
</dbReference>